<reference evidence="1 2" key="1">
    <citation type="journal article" date="2018" name="Sci. Rep.">
        <title>Genomic signatures of local adaptation to the degree of environmental predictability in rotifers.</title>
        <authorList>
            <person name="Franch-Gras L."/>
            <person name="Hahn C."/>
            <person name="Garcia-Roger E.M."/>
            <person name="Carmona M.J."/>
            <person name="Serra M."/>
            <person name="Gomez A."/>
        </authorList>
    </citation>
    <scope>NUCLEOTIDE SEQUENCE [LARGE SCALE GENOMIC DNA]</scope>
    <source>
        <strain evidence="1">HYR1</strain>
    </source>
</reference>
<dbReference type="AlphaFoldDB" id="A0A3M7SW46"/>
<sequence length="63" mass="7373">MCHIIILTIFAERGFNTTFKIVKYYGMDFDEKCEFCNLSLLYSSINELAHAKNITSILRKSIY</sequence>
<evidence type="ECO:0000313" key="1">
    <source>
        <dbReference type="EMBL" id="RNA40051.1"/>
    </source>
</evidence>
<keyword evidence="2" id="KW-1185">Reference proteome</keyword>
<dbReference type="Proteomes" id="UP000276133">
    <property type="component" value="Unassembled WGS sequence"/>
</dbReference>
<gene>
    <name evidence="1" type="ORF">BpHYR1_029022</name>
</gene>
<evidence type="ECO:0000313" key="2">
    <source>
        <dbReference type="Proteomes" id="UP000276133"/>
    </source>
</evidence>
<dbReference type="EMBL" id="REGN01000684">
    <property type="protein sequence ID" value="RNA40051.1"/>
    <property type="molecule type" value="Genomic_DNA"/>
</dbReference>
<organism evidence="1 2">
    <name type="scientific">Brachionus plicatilis</name>
    <name type="common">Marine rotifer</name>
    <name type="synonym">Brachionus muelleri</name>
    <dbReference type="NCBI Taxonomy" id="10195"/>
    <lineage>
        <taxon>Eukaryota</taxon>
        <taxon>Metazoa</taxon>
        <taxon>Spiralia</taxon>
        <taxon>Gnathifera</taxon>
        <taxon>Rotifera</taxon>
        <taxon>Eurotatoria</taxon>
        <taxon>Monogononta</taxon>
        <taxon>Pseudotrocha</taxon>
        <taxon>Ploima</taxon>
        <taxon>Brachionidae</taxon>
        <taxon>Brachionus</taxon>
    </lineage>
</organism>
<proteinExistence type="predicted"/>
<accession>A0A3M7SW46</accession>
<comment type="caution">
    <text evidence="1">The sequence shown here is derived from an EMBL/GenBank/DDBJ whole genome shotgun (WGS) entry which is preliminary data.</text>
</comment>
<protein>
    <submittedName>
        <fullName evidence="1">Uncharacterized protein</fullName>
    </submittedName>
</protein>
<name>A0A3M7SW46_BRAPC</name>